<accession>A0ABU0VSR3</accession>
<comment type="caution">
    <text evidence="2">The sequence shown here is derived from an EMBL/GenBank/DDBJ whole genome shotgun (WGS) entry which is preliminary data.</text>
</comment>
<sequence length="110" mass="11448">MNPDLLIMALLAGLANWGFRALPVILMKREQAPGGVMARFLASTGPAAIATLFVASVLPQIYPAPREILPLAMGVMATFAGFWPRKSIVGGTLAGAAGYAATFWFLGLGG</sequence>
<feature type="transmembrane region" description="Helical" evidence="1">
    <location>
        <begin position="88"/>
        <end position="107"/>
    </location>
</feature>
<keyword evidence="1" id="KW-1133">Transmembrane helix</keyword>
<keyword evidence="3" id="KW-1185">Reference proteome</keyword>
<dbReference type="InterPro" id="IPR008407">
    <property type="entry name" value="Brnchd-chn_aa_trnsp_AzlD"/>
</dbReference>
<keyword evidence="1" id="KW-0472">Membrane</keyword>
<name>A0ABU0VSR3_9RHOB</name>
<gene>
    <name evidence="2" type="ORF">Q9295_00105</name>
</gene>
<proteinExistence type="predicted"/>
<dbReference type="EMBL" id="JAVDBT010000001">
    <property type="protein sequence ID" value="MDQ2064761.1"/>
    <property type="molecule type" value="Genomic_DNA"/>
</dbReference>
<keyword evidence="1" id="KW-0812">Transmembrane</keyword>
<dbReference type="Proteomes" id="UP001239680">
    <property type="component" value="Unassembled WGS sequence"/>
</dbReference>
<feature type="transmembrane region" description="Helical" evidence="1">
    <location>
        <begin position="38"/>
        <end position="62"/>
    </location>
</feature>
<evidence type="ECO:0000256" key="1">
    <source>
        <dbReference type="SAM" id="Phobius"/>
    </source>
</evidence>
<dbReference type="Pfam" id="PF05437">
    <property type="entry name" value="AzlD"/>
    <property type="match status" value="1"/>
</dbReference>
<dbReference type="RefSeq" id="WP_306678194.1">
    <property type="nucleotide sequence ID" value="NZ_JAVDBT010000001.1"/>
</dbReference>
<evidence type="ECO:0000313" key="2">
    <source>
        <dbReference type="EMBL" id="MDQ2064761.1"/>
    </source>
</evidence>
<reference evidence="2 3" key="1">
    <citation type="submission" date="2023-08" db="EMBL/GenBank/DDBJ databases">
        <title>Characterization of two Paracoccaceae strains isolated from Phycosphere and proposal of Xinfangfangia lacusdiani sp. nov.</title>
        <authorList>
            <person name="Deng Y."/>
            <person name="Zhang Y.Q."/>
        </authorList>
    </citation>
    <scope>NUCLEOTIDE SEQUENCE [LARGE SCALE GENOMIC DNA]</scope>
    <source>
        <strain evidence="2 3">CPCC 101601</strain>
    </source>
</reference>
<evidence type="ECO:0000313" key="3">
    <source>
        <dbReference type="Proteomes" id="UP001239680"/>
    </source>
</evidence>
<organism evidence="2 3">
    <name type="scientific">Pseudogemmobacter lacusdianii</name>
    <dbReference type="NCBI Taxonomy" id="3069608"/>
    <lineage>
        <taxon>Bacteria</taxon>
        <taxon>Pseudomonadati</taxon>
        <taxon>Pseudomonadota</taxon>
        <taxon>Alphaproteobacteria</taxon>
        <taxon>Rhodobacterales</taxon>
        <taxon>Paracoccaceae</taxon>
        <taxon>Pseudogemmobacter</taxon>
    </lineage>
</organism>
<protein>
    <submittedName>
        <fullName evidence="2">AzlD domain-containing protein</fullName>
    </submittedName>
</protein>
<feature type="transmembrane region" description="Helical" evidence="1">
    <location>
        <begin position="6"/>
        <end position="26"/>
    </location>
</feature>